<dbReference type="Pfam" id="PF20465">
    <property type="entry name" value="MmeI_hel"/>
    <property type="match status" value="1"/>
</dbReference>
<evidence type="ECO:0000256" key="2">
    <source>
        <dbReference type="ARBA" id="ARBA00022603"/>
    </source>
</evidence>
<gene>
    <name evidence="9" type="ORF">C7K25_09105</name>
</gene>
<dbReference type="Proteomes" id="UP001170379">
    <property type="component" value="Unassembled WGS sequence"/>
</dbReference>
<dbReference type="Gene3D" id="3.40.50.150">
    <property type="entry name" value="Vaccinia Virus protein VP39"/>
    <property type="match status" value="1"/>
</dbReference>
<dbReference type="InterPro" id="IPR046819">
    <property type="entry name" value="MmeI_hel"/>
</dbReference>
<dbReference type="SUPFAM" id="SSF53335">
    <property type="entry name" value="S-adenosyl-L-methionine-dependent methyltransferases"/>
    <property type="match status" value="1"/>
</dbReference>
<dbReference type="InterPro" id="IPR046820">
    <property type="entry name" value="MmeI_TRD"/>
</dbReference>
<dbReference type="EC" id="2.1.1.72" evidence="1"/>
<evidence type="ECO:0000259" key="8">
    <source>
        <dbReference type="Pfam" id="PF20473"/>
    </source>
</evidence>
<accession>A0ABT7C8P4</accession>
<evidence type="ECO:0000259" key="6">
    <source>
        <dbReference type="Pfam" id="PF20466"/>
    </source>
</evidence>
<dbReference type="RefSeq" id="WP_051266713.1">
    <property type="nucleotide sequence ID" value="NZ_CP028426.1"/>
</dbReference>
<dbReference type="InterPro" id="IPR029063">
    <property type="entry name" value="SAM-dependent_MTases_sf"/>
</dbReference>
<sequence length="934" mass="104375">MTTSPLLALIDQRMFRELFRDHLYWSNPDQPPLQIPVDGVQYKLEQVAGFKGLRVWYCAQLPPKQIQRLIDQQVGAHSHERLVIFADEHAQAWRWPRRAQLGGANAKLVMHEYKVGSDDQRLVRQLEAIKIGFDEDLKLPELLSRMRAAFDHEAETASAQAARLMGGLYAALDAAGWDERNATLLLARLLFLWFADDTAMWRRSVHGEAPVLFQPFVVEHTSGGTLAADLAALFEILDTEESRRASNTPSELAAFRYVNGGLFHDPLQMGPLTAAFRNQVIEAGEFDWSVISPAVFGSMFQTVNDKKARRAAGEHYTTEESILKTIGPLFLDEFRERLESGRSDRGQLTKLHNDLGRVRVMDPACGCGNFLIVAYRELRAIEQDLLLAKRDLDITEKGATSALQSVDITLDLKVSPDHFFGIEINEWPARIAETAMLLVDHQANLRMQDDFGIVPDRLPIKVSSTIVHANALRYEWSAVVEPTEDVIIVGNPPFIGQYTKKPEQTADTKRIWGANYKGYLDYVTSWYALALQYYGTTPGRWAFVSTNSVSQGEAAEFLWRPIFNAGWRCRFAHRSFQWSTEAPDGAAVHVSIIGFDRRQDNVPKATLWTYPEGGKGAGASQQVANINAYLLPMPRIFVSSSTRPLVSQLPVVTKGSQPTDNGNLVPKASDVAAVNAIRADPIASRFLRPFMGADELLYDKERWCLWLEGVDADTIERSPVLKARVAAVREFRLKSTKAPTRAKAATAHLFDERRQPDTEYLAIPRHVGETREFFTAKRLAPEVICGDANAMVKDPDGFALGVLSSTMFILWMRGVGGRLESRLRFSNTFVYNSFPLPTLSDQRRSALVAAAAQLTAARAQFPDKSLADLYEPGRIPEPVLEAHAAIDKVIDAAFGVKDSATVEDRQRIMLRRYAALTKQPDDATLFDLESVSDG</sequence>
<dbReference type="PANTHER" id="PTHR33841">
    <property type="entry name" value="DNA METHYLTRANSFERASE YEEA-RELATED"/>
    <property type="match status" value="1"/>
</dbReference>
<keyword evidence="3" id="KW-0808">Transferase</keyword>
<dbReference type="EMBL" id="PXVD01000013">
    <property type="protein sequence ID" value="MDJ1371522.1"/>
    <property type="molecule type" value="Genomic_DNA"/>
</dbReference>
<dbReference type="GO" id="GO:0008168">
    <property type="term" value="F:methyltransferase activity"/>
    <property type="evidence" value="ECO:0007669"/>
    <property type="project" value="UniProtKB-KW"/>
</dbReference>
<feature type="domain" description="MmeI-like target recognition" evidence="6">
    <location>
        <begin position="633"/>
        <end position="839"/>
    </location>
</feature>
<feature type="domain" description="MmeI-like helicase spacer" evidence="5">
    <location>
        <begin position="183"/>
        <end position="263"/>
    </location>
</feature>
<evidence type="ECO:0000313" key="9">
    <source>
        <dbReference type="EMBL" id="MDJ1371522.1"/>
    </source>
</evidence>
<dbReference type="PANTHER" id="PTHR33841:SF1">
    <property type="entry name" value="DNA METHYLTRANSFERASE A"/>
    <property type="match status" value="1"/>
</dbReference>
<evidence type="ECO:0000256" key="3">
    <source>
        <dbReference type="ARBA" id="ARBA00022679"/>
    </source>
</evidence>
<evidence type="ECO:0000256" key="1">
    <source>
        <dbReference type="ARBA" id="ARBA00011900"/>
    </source>
</evidence>
<dbReference type="Pfam" id="PF20467">
    <property type="entry name" value="MmeI_C"/>
    <property type="match status" value="1"/>
</dbReference>
<dbReference type="Pfam" id="PF20473">
    <property type="entry name" value="MmeI_Mtase"/>
    <property type="match status" value="1"/>
</dbReference>
<keyword evidence="10" id="KW-1185">Reference proteome</keyword>
<reference evidence="9" key="2">
    <citation type="journal article" date="2022" name="Sci. Rep.">
        <title>In silico prediction of the enzymes involved in the degradation of the herbicide molinate by Gulosibacter molinativorax ON4T.</title>
        <authorList>
            <person name="Lopes A.R."/>
            <person name="Bunin E."/>
            <person name="Viana A.T."/>
            <person name="Froufe H."/>
            <person name="Munoz-Merida A."/>
            <person name="Pinho D."/>
            <person name="Figueiredo J."/>
            <person name="Barroso C."/>
            <person name="Vaz-Moreira I."/>
            <person name="Bellanger X."/>
            <person name="Egas C."/>
            <person name="Nunes O.C."/>
        </authorList>
    </citation>
    <scope>NUCLEOTIDE SEQUENCE</scope>
    <source>
        <strain evidence="9">ON4</strain>
    </source>
</reference>
<evidence type="ECO:0000313" key="10">
    <source>
        <dbReference type="Proteomes" id="UP001170379"/>
    </source>
</evidence>
<feature type="domain" description="MmeI-like DNA-methyltransferase" evidence="8">
    <location>
        <begin position="342"/>
        <end position="599"/>
    </location>
</feature>
<dbReference type="GO" id="GO:0032259">
    <property type="term" value="P:methylation"/>
    <property type="evidence" value="ECO:0007669"/>
    <property type="project" value="UniProtKB-KW"/>
</dbReference>
<dbReference type="InterPro" id="IPR046816">
    <property type="entry name" value="MmeI_Mtase"/>
</dbReference>
<feature type="domain" description="MmeI-like C-terminal" evidence="7">
    <location>
        <begin position="840"/>
        <end position="918"/>
    </location>
</feature>
<dbReference type="InterPro" id="IPR050953">
    <property type="entry name" value="N4_N6_ade-DNA_methylase"/>
</dbReference>
<evidence type="ECO:0000256" key="4">
    <source>
        <dbReference type="ARBA" id="ARBA00047942"/>
    </source>
</evidence>
<reference evidence="9" key="1">
    <citation type="submission" date="2018-03" db="EMBL/GenBank/DDBJ databases">
        <authorList>
            <person name="Nunes O.C."/>
            <person name="Lopes A.R."/>
            <person name="Froufe H."/>
            <person name="Munoz-Merida A."/>
            <person name="Barroso C."/>
            <person name="Egas C."/>
        </authorList>
    </citation>
    <scope>NUCLEOTIDE SEQUENCE</scope>
    <source>
        <strain evidence="9">ON4</strain>
    </source>
</reference>
<evidence type="ECO:0000259" key="7">
    <source>
        <dbReference type="Pfam" id="PF20467"/>
    </source>
</evidence>
<proteinExistence type="predicted"/>
<organism evidence="9 10">
    <name type="scientific">Gulosibacter molinativorax</name>
    <dbReference type="NCBI Taxonomy" id="256821"/>
    <lineage>
        <taxon>Bacteria</taxon>
        <taxon>Bacillati</taxon>
        <taxon>Actinomycetota</taxon>
        <taxon>Actinomycetes</taxon>
        <taxon>Micrococcales</taxon>
        <taxon>Microbacteriaceae</taxon>
        <taxon>Gulosibacter</taxon>
    </lineage>
</organism>
<dbReference type="InterPro" id="IPR046818">
    <property type="entry name" value="MmeI_C"/>
</dbReference>
<keyword evidence="2 9" id="KW-0489">Methyltransferase</keyword>
<comment type="caution">
    <text evidence="9">The sequence shown here is derived from an EMBL/GenBank/DDBJ whole genome shotgun (WGS) entry which is preliminary data.</text>
</comment>
<protein>
    <recommendedName>
        <fullName evidence="1">site-specific DNA-methyltransferase (adenine-specific)</fullName>
        <ecNumber evidence="1">2.1.1.72</ecNumber>
    </recommendedName>
</protein>
<name>A0ABT7C8P4_9MICO</name>
<comment type="catalytic activity">
    <reaction evidence="4">
        <text>a 2'-deoxyadenosine in DNA + S-adenosyl-L-methionine = an N(6)-methyl-2'-deoxyadenosine in DNA + S-adenosyl-L-homocysteine + H(+)</text>
        <dbReference type="Rhea" id="RHEA:15197"/>
        <dbReference type="Rhea" id="RHEA-COMP:12418"/>
        <dbReference type="Rhea" id="RHEA-COMP:12419"/>
        <dbReference type="ChEBI" id="CHEBI:15378"/>
        <dbReference type="ChEBI" id="CHEBI:57856"/>
        <dbReference type="ChEBI" id="CHEBI:59789"/>
        <dbReference type="ChEBI" id="CHEBI:90615"/>
        <dbReference type="ChEBI" id="CHEBI:90616"/>
        <dbReference type="EC" id="2.1.1.72"/>
    </reaction>
</comment>
<dbReference type="Pfam" id="PF20466">
    <property type="entry name" value="MmeI_TRD"/>
    <property type="match status" value="1"/>
</dbReference>
<evidence type="ECO:0000259" key="5">
    <source>
        <dbReference type="Pfam" id="PF20465"/>
    </source>
</evidence>